<evidence type="ECO:0000256" key="3">
    <source>
        <dbReference type="ARBA" id="ARBA00022692"/>
    </source>
</evidence>
<dbReference type="RefSeq" id="XP_007952904.1">
    <property type="nucleotide sequence ID" value="XM_007954713.1"/>
</dbReference>
<feature type="transmembrane region" description="Helical" evidence="14">
    <location>
        <begin position="188"/>
        <end position="207"/>
    </location>
</feature>
<dbReference type="PANTHER" id="PTHR24243:SF9">
    <property type="entry name" value="NEUROTENSIN RECEPTOR TYPE 1"/>
    <property type="match status" value="1"/>
</dbReference>
<evidence type="ECO:0000256" key="10">
    <source>
        <dbReference type="ARBA" id="ARBA00023224"/>
    </source>
</evidence>
<evidence type="ECO:0000256" key="7">
    <source>
        <dbReference type="ARBA" id="ARBA00023139"/>
    </source>
</evidence>
<evidence type="ECO:0000256" key="6">
    <source>
        <dbReference type="ARBA" id="ARBA00023136"/>
    </source>
</evidence>
<gene>
    <name evidence="17" type="primary">NTSR1</name>
</gene>
<dbReference type="Pfam" id="PF00001">
    <property type="entry name" value="7tm_1"/>
    <property type="match status" value="1"/>
</dbReference>
<evidence type="ECO:0000313" key="16">
    <source>
        <dbReference type="Proteomes" id="UP000694850"/>
    </source>
</evidence>
<evidence type="ECO:0000256" key="14">
    <source>
        <dbReference type="SAM" id="Phobius"/>
    </source>
</evidence>
<dbReference type="CTD" id="4923"/>
<dbReference type="Proteomes" id="UP000694850">
    <property type="component" value="Unplaced"/>
</dbReference>
<feature type="region of interest" description="Disordered" evidence="13">
    <location>
        <begin position="423"/>
        <end position="445"/>
    </location>
</feature>
<organism evidence="16 17">
    <name type="scientific">Orycteropus afer afer</name>
    <dbReference type="NCBI Taxonomy" id="1230840"/>
    <lineage>
        <taxon>Eukaryota</taxon>
        <taxon>Metazoa</taxon>
        <taxon>Chordata</taxon>
        <taxon>Craniata</taxon>
        <taxon>Vertebrata</taxon>
        <taxon>Euteleostomi</taxon>
        <taxon>Mammalia</taxon>
        <taxon>Eutheria</taxon>
        <taxon>Afrotheria</taxon>
        <taxon>Tubulidentata</taxon>
        <taxon>Orycteropodidae</taxon>
        <taxon>Orycteropus</taxon>
    </lineage>
</organism>
<protein>
    <submittedName>
        <fullName evidence="17">Neurotensin receptor type 1</fullName>
    </submittedName>
</protein>
<proteinExistence type="inferred from homology"/>
<dbReference type="PRINTS" id="PR00237">
    <property type="entry name" value="GPCRRHODOPSN"/>
</dbReference>
<dbReference type="PANTHER" id="PTHR24243">
    <property type="entry name" value="G-PROTEIN COUPLED RECEPTOR"/>
    <property type="match status" value="1"/>
</dbReference>
<evidence type="ECO:0000256" key="1">
    <source>
        <dbReference type="ARBA" id="ARBA00004651"/>
    </source>
</evidence>
<keyword evidence="7" id="KW-0564">Palmitate</keyword>
<dbReference type="InterPro" id="IPR017452">
    <property type="entry name" value="GPCR_Rhodpsn_7TM"/>
</dbReference>
<dbReference type="GO" id="GO:0016492">
    <property type="term" value="F:G protein-coupled neurotensin receptor activity"/>
    <property type="evidence" value="ECO:0007669"/>
    <property type="project" value="InterPro"/>
</dbReference>
<keyword evidence="4 14" id="KW-1133">Transmembrane helix</keyword>
<feature type="transmembrane region" description="Helical" evidence="14">
    <location>
        <begin position="364"/>
        <end position="383"/>
    </location>
</feature>
<keyword evidence="11" id="KW-0449">Lipoprotein</keyword>
<dbReference type="InterPro" id="IPR003985">
    <property type="entry name" value="NT1_rcpt"/>
</dbReference>
<comment type="subcellular location">
    <subcellularLocation>
        <location evidence="1">Cell membrane</location>
        <topology evidence="1">Multi-pass membrane protein</topology>
    </subcellularLocation>
</comment>
<feature type="transmembrane region" description="Helical" evidence="14">
    <location>
        <begin position="101"/>
        <end position="125"/>
    </location>
</feature>
<keyword evidence="5 12" id="KW-0297">G-protein coupled receptor</keyword>
<evidence type="ECO:0000256" key="5">
    <source>
        <dbReference type="ARBA" id="ARBA00023040"/>
    </source>
</evidence>
<keyword evidence="10 12" id="KW-0807">Transducer</keyword>
<feature type="transmembrane region" description="Helical" evidence="14">
    <location>
        <begin position="389"/>
        <end position="414"/>
    </location>
</feature>
<dbReference type="Gene3D" id="1.20.1070.10">
    <property type="entry name" value="Rhodopsin 7-helix transmembrane proteins"/>
    <property type="match status" value="2"/>
</dbReference>
<evidence type="ECO:0000256" key="13">
    <source>
        <dbReference type="SAM" id="MobiDB-lite"/>
    </source>
</evidence>
<sequence>MRLNSSAPVMLGAPGSDSFPLPPSGLEAVLLALASNNSLANATQQVLAGPSSDLDVNTDIYSKVLVTAVYLALFVVGTVGNSVTAFTLARKKSLQNLQSTVHYHLGSLALSDLLILVLAMPVELYNFIWVHHPWAFGDAVCRGYYFLRDACTYATALNVASLSVERYLAICHPFKAKTLMSRSRTKKLISAIWLASGLLAVPMLFAMGQQNRSADGQHPGGLVCTPVVDVATVKVVIQVNTFVSFVFPMVVISILNTIIANKLTVMVRQAAEQGQVCTVGGQQTTFSMSIEPGRVQALRHGARVLRATWMQAEHPSPSHGEQSLGATRRHPHLENNEQRARSAPRALCAQGSGRPRLSPSSHRFLYDFYHYFYMLTNALFYVSSTINPILYNLVSANFRHVFLSTLACVCPLCWRRRKRPTLSRKNNSVSSNHTFSSNVTRETLY</sequence>
<dbReference type="PROSITE" id="PS50262">
    <property type="entry name" value="G_PROTEIN_RECEP_F1_2"/>
    <property type="match status" value="1"/>
</dbReference>
<evidence type="ECO:0000256" key="9">
    <source>
        <dbReference type="ARBA" id="ARBA00023170"/>
    </source>
</evidence>
<evidence type="ECO:0000256" key="2">
    <source>
        <dbReference type="ARBA" id="ARBA00022475"/>
    </source>
</evidence>
<dbReference type="CDD" id="cd15355">
    <property type="entry name" value="7tmA_NTSR1"/>
    <property type="match status" value="1"/>
</dbReference>
<comment type="similarity">
    <text evidence="12">Belongs to the G-protein coupled receptor 1 family.</text>
</comment>
<dbReference type="SUPFAM" id="SSF81321">
    <property type="entry name" value="Family A G protein-coupled receptor-like"/>
    <property type="match status" value="1"/>
</dbReference>
<evidence type="ECO:0000313" key="17">
    <source>
        <dbReference type="RefSeq" id="XP_007952904.1"/>
    </source>
</evidence>
<dbReference type="PROSITE" id="PS00237">
    <property type="entry name" value="G_PROTEIN_RECEP_F1_1"/>
    <property type="match status" value="1"/>
</dbReference>
<evidence type="ECO:0000256" key="11">
    <source>
        <dbReference type="ARBA" id="ARBA00023288"/>
    </source>
</evidence>
<feature type="transmembrane region" description="Helical" evidence="14">
    <location>
        <begin position="235"/>
        <end position="259"/>
    </location>
</feature>
<dbReference type="GO" id="GO:0005886">
    <property type="term" value="C:plasma membrane"/>
    <property type="evidence" value="ECO:0007669"/>
    <property type="project" value="UniProtKB-SubCell"/>
</dbReference>
<accession>A0A8B7AZ63</accession>
<dbReference type="AlphaFoldDB" id="A0A8B7AZ63"/>
<name>A0A8B7AZ63_ORYAF</name>
<dbReference type="GeneID" id="103208948"/>
<dbReference type="InterPro" id="IPR003984">
    <property type="entry name" value="NT_rcpt"/>
</dbReference>
<evidence type="ECO:0000256" key="12">
    <source>
        <dbReference type="RuleBase" id="RU000688"/>
    </source>
</evidence>
<evidence type="ECO:0000256" key="4">
    <source>
        <dbReference type="ARBA" id="ARBA00022989"/>
    </source>
</evidence>
<dbReference type="PRINTS" id="PR01479">
    <property type="entry name" value="NEUROTENSINR"/>
</dbReference>
<feature type="domain" description="G-protein coupled receptors family 1 profile" evidence="15">
    <location>
        <begin position="80"/>
        <end position="391"/>
    </location>
</feature>
<evidence type="ECO:0000259" key="15">
    <source>
        <dbReference type="PROSITE" id="PS50262"/>
    </source>
</evidence>
<keyword evidence="2" id="KW-1003">Cell membrane</keyword>
<keyword evidence="9 12" id="KW-0675">Receptor</keyword>
<keyword evidence="16" id="KW-1185">Reference proteome</keyword>
<feature type="transmembrane region" description="Helical" evidence="14">
    <location>
        <begin position="64"/>
        <end position="89"/>
    </location>
</feature>
<dbReference type="InterPro" id="IPR000276">
    <property type="entry name" value="GPCR_Rhodpsn"/>
</dbReference>
<evidence type="ECO:0000256" key="8">
    <source>
        <dbReference type="ARBA" id="ARBA00023157"/>
    </source>
</evidence>
<keyword evidence="3 12" id="KW-0812">Transmembrane</keyword>
<reference evidence="17" key="1">
    <citation type="submission" date="2025-08" db="UniProtKB">
        <authorList>
            <consortium name="RefSeq"/>
        </authorList>
    </citation>
    <scope>IDENTIFICATION</scope>
</reference>
<dbReference type="OrthoDB" id="9835116at2759"/>
<keyword evidence="8" id="KW-1015">Disulfide bond</keyword>
<keyword evidence="6 14" id="KW-0472">Membrane</keyword>
<dbReference type="PRINTS" id="PR01480">
    <property type="entry name" value="NEUROTENSN1R"/>
</dbReference>